<evidence type="ECO:0000259" key="10">
    <source>
        <dbReference type="PROSITE" id="PS50042"/>
    </source>
</evidence>
<keyword evidence="3 9" id="KW-0812">Transmembrane</keyword>
<dbReference type="InterPro" id="IPR003938">
    <property type="entry name" value="K_chnl_volt-dep_EAG/ELK/ERG"/>
</dbReference>
<keyword evidence="4 9" id="KW-1133">Transmembrane helix</keyword>
<feature type="domain" description="Cyclic nucleotide-binding" evidence="10">
    <location>
        <begin position="516"/>
        <end position="627"/>
    </location>
</feature>
<organism evidence="11">
    <name type="scientific">Micromonas pusilla</name>
    <name type="common">Picoplanktonic green alga</name>
    <name type="synonym">Chromulina pusilla</name>
    <dbReference type="NCBI Taxonomy" id="38833"/>
    <lineage>
        <taxon>Eukaryota</taxon>
        <taxon>Viridiplantae</taxon>
        <taxon>Chlorophyta</taxon>
        <taxon>Mamiellophyceae</taxon>
        <taxon>Mamiellales</taxon>
        <taxon>Mamiellaceae</taxon>
        <taxon>Micromonas</taxon>
    </lineage>
</organism>
<keyword evidence="2" id="KW-0813">Transport</keyword>
<dbReference type="Gene3D" id="1.10.287.630">
    <property type="entry name" value="Helix hairpin bin"/>
    <property type="match status" value="1"/>
</dbReference>
<name>A0A7S0PN82_MICPS</name>
<dbReference type="SUPFAM" id="SSF81324">
    <property type="entry name" value="Voltage-gated potassium channels"/>
    <property type="match status" value="1"/>
</dbReference>
<evidence type="ECO:0000256" key="6">
    <source>
        <dbReference type="ARBA" id="ARBA00023136"/>
    </source>
</evidence>
<feature type="compositionally biased region" description="Low complexity" evidence="8">
    <location>
        <begin position="35"/>
        <end position="53"/>
    </location>
</feature>
<dbReference type="SMART" id="SM00100">
    <property type="entry name" value="cNMP"/>
    <property type="match status" value="1"/>
</dbReference>
<proteinExistence type="predicted"/>
<evidence type="ECO:0000256" key="3">
    <source>
        <dbReference type="ARBA" id="ARBA00022692"/>
    </source>
</evidence>
<evidence type="ECO:0000256" key="1">
    <source>
        <dbReference type="ARBA" id="ARBA00004141"/>
    </source>
</evidence>
<dbReference type="PRINTS" id="PR01463">
    <property type="entry name" value="EAGCHANLFMLY"/>
</dbReference>
<evidence type="ECO:0000256" key="5">
    <source>
        <dbReference type="ARBA" id="ARBA00023065"/>
    </source>
</evidence>
<dbReference type="Gene3D" id="2.60.120.10">
    <property type="entry name" value="Jelly Rolls"/>
    <property type="match status" value="1"/>
</dbReference>
<dbReference type="CDD" id="cd00038">
    <property type="entry name" value="CAP_ED"/>
    <property type="match status" value="1"/>
</dbReference>
<sequence>MEPSQRSPEEHGYFDSIDEDVPSMTPLERSLRRNASGAGSSGSDAYSSPSQSGRELGSGGRSTSVFERHAVRKSMEYNRARERYEMEQWGNKDSKDVKIGVRTVIDEDDPALKLSDDASMDQALSRWNKVRNLLSSKSTMTLLRSDSSIKNEAALYGVTGDSDSIKDPHGEPEPVGRWWYVNPDGRFRSSWDIFQVVVLCYLACATPYRVAFDAPAYGPAFWWEFFVDFYFIADVFLNFVTGYWEELETTSVLVSEPWPIAMNYLRTWFPVDAVACAPVDLVTRALEGTLRCSFEPDGCSAAEKYDANVDANALKLFKLLRIFRLVKLLRLFRVSRLLHRYQNQLIYYHSFISVARVNGLVILIAHWMGCIYGMNYEQNLDDNSGNRWLQSIYWAVQSITSVGYGDMPADNEITMLIAIFTMLMGVVLCSWIMTNVLAAMNPDSSSKRFHERLQYVIAYLKNNQLPQGVAKRVITFYRWQNMNQFDEKSVLSDLPPSLRKDIFDNLYTDALVGVPIFKNMSNQFITEVCLRMSPISFPQFHSVYGQGELGYDMYFITKGSVAVLMNEMPHNPSTDELQTMVESCIELGNGSFFGEPAVLGFASRLETIVCTRSCTMMTLNEDHMDELCQLSYEFKAELTVIACERMARNRVPKEVCTWCLRDFGVGEEGIIAGEETVGSSNPSIDPSEKRFNGRTTQVKFHEGWKETVANRVSNEGMASSGKMFDQLKSLHEIVARMEKKGGGGGPSGGDSSLEKRMDTIEAKLDKLIELQLGK</sequence>
<gene>
    <name evidence="11" type="ORF">MSP1404_LOCUS5115</name>
</gene>
<accession>A0A7S0PN82</accession>
<feature type="transmembrane region" description="Helical" evidence="9">
    <location>
        <begin position="413"/>
        <end position="438"/>
    </location>
</feature>
<keyword evidence="7" id="KW-0407">Ion channel</keyword>
<dbReference type="InterPro" id="IPR018490">
    <property type="entry name" value="cNMP-bd_dom_sf"/>
</dbReference>
<evidence type="ECO:0000256" key="2">
    <source>
        <dbReference type="ARBA" id="ARBA00022448"/>
    </source>
</evidence>
<dbReference type="Pfam" id="PF00520">
    <property type="entry name" value="Ion_trans"/>
    <property type="match status" value="1"/>
</dbReference>
<dbReference type="PANTHER" id="PTHR47823:SF11">
    <property type="entry name" value="K+-CHANNEL ERG AND RELATED PROTEINS"/>
    <property type="match status" value="1"/>
</dbReference>
<dbReference type="AlphaFoldDB" id="A0A7S0PN82"/>
<evidence type="ECO:0000256" key="9">
    <source>
        <dbReference type="SAM" id="Phobius"/>
    </source>
</evidence>
<dbReference type="GO" id="GO:0016020">
    <property type="term" value="C:membrane"/>
    <property type="evidence" value="ECO:0007669"/>
    <property type="project" value="UniProtKB-SubCell"/>
</dbReference>
<feature type="region of interest" description="Disordered" evidence="8">
    <location>
        <begin position="1"/>
        <end position="67"/>
    </location>
</feature>
<protein>
    <recommendedName>
        <fullName evidence="10">Cyclic nucleotide-binding domain-containing protein</fullName>
    </recommendedName>
</protein>
<dbReference type="GO" id="GO:0005249">
    <property type="term" value="F:voltage-gated potassium channel activity"/>
    <property type="evidence" value="ECO:0007669"/>
    <property type="project" value="InterPro"/>
</dbReference>
<dbReference type="PROSITE" id="PS50042">
    <property type="entry name" value="CNMP_BINDING_3"/>
    <property type="match status" value="1"/>
</dbReference>
<reference evidence="11" key="1">
    <citation type="submission" date="2021-01" db="EMBL/GenBank/DDBJ databases">
        <authorList>
            <person name="Corre E."/>
            <person name="Pelletier E."/>
            <person name="Niang G."/>
            <person name="Scheremetjew M."/>
            <person name="Finn R."/>
            <person name="Kale V."/>
            <person name="Holt S."/>
            <person name="Cochrane G."/>
            <person name="Meng A."/>
            <person name="Brown T."/>
            <person name="Cohen L."/>
        </authorList>
    </citation>
    <scope>NUCLEOTIDE SEQUENCE</scope>
    <source>
        <strain evidence="11">CCMP494</strain>
    </source>
</reference>
<dbReference type="InterPro" id="IPR014710">
    <property type="entry name" value="RmlC-like_jellyroll"/>
</dbReference>
<dbReference type="Pfam" id="PF00027">
    <property type="entry name" value="cNMP_binding"/>
    <property type="match status" value="1"/>
</dbReference>
<evidence type="ECO:0000256" key="8">
    <source>
        <dbReference type="SAM" id="MobiDB-lite"/>
    </source>
</evidence>
<comment type="subcellular location">
    <subcellularLocation>
        <location evidence="1">Membrane</location>
        <topology evidence="1">Multi-pass membrane protein</topology>
    </subcellularLocation>
</comment>
<evidence type="ECO:0000256" key="4">
    <source>
        <dbReference type="ARBA" id="ARBA00022989"/>
    </source>
</evidence>
<feature type="transmembrane region" description="Helical" evidence="9">
    <location>
        <begin position="345"/>
        <end position="368"/>
    </location>
</feature>
<keyword evidence="5" id="KW-0406">Ion transport</keyword>
<keyword evidence="6 9" id="KW-0472">Membrane</keyword>
<dbReference type="PANTHER" id="PTHR47823">
    <property type="entry name" value="ION_TRANS DOMAIN-CONTAINING PROTEIN"/>
    <property type="match status" value="1"/>
</dbReference>
<evidence type="ECO:0000256" key="7">
    <source>
        <dbReference type="ARBA" id="ARBA00023303"/>
    </source>
</evidence>
<dbReference type="InterPro" id="IPR000595">
    <property type="entry name" value="cNMP-bd_dom"/>
</dbReference>
<dbReference type="EMBL" id="HBEV01006702">
    <property type="protein sequence ID" value="CAD8585692.1"/>
    <property type="molecule type" value="Transcribed_RNA"/>
</dbReference>
<dbReference type="InterPro" id="IPR005821">
    <property type="entry name" value="Ion_trans_dom"/>
</dbReference>
<dbReference type="Gene3D" id="1.10.287.70">
    <property type="match status" value="1"/>
</dbReference>
<evidence type="ECO:0000313" key="11">
    <source>
        <dbReference type="EMBL" id="CAD8585692.1"/>
    </source>
</evidence>
<dbReference type="SUPFAM" id="SSF51206">
    <property type="entry name" value="cAMP-binding domain-like"/>
    <property type="match status" value="1"/>
</dbReference>